<dbReference type="PRINTS" id="PR00507">
    <property type="entry name" value="N12N6MTFRASE"/>
</dbReference>
<accession>A0A7L5BRY1</accession>
<evidence type="ECO:0000313" key="2">
    <source>
        <dbReference type="Proteomes" id="UP000464865"/>
    </source>
</evidence>
<organism evidence="1 2">
    <name type="scientific">Rhizobium oryzihabitans</name>
    <dbReference type="NCBI Taxonomy" id="2267833"/>
    <lineage>
        <taxon>Bacteria</taxon>
        <taxon>Pseudomonadati</taxon>
        <taxon>Pseudomonadota</taxon>
        <taxon>Alphaproteobacteria</taxon>
        <taxon>Hyphomicrobiales</taxon>
        <taxon>Rhizobiaceae</taxon>
        <taxon>Rhizobium/Agrobacterium group</taxon>
        <taxon>Rhizobium</taxon>
    </lineage>
</organism>
<evidence type="ECO:0000313" key="1">
    <source>
        <dbReference type="EMBL" id="QIB41574.1"/>
    </source>
</evidence>
<dbReference type="RefSeq" id="WP_210255088.1">
    <property type="nucleotide sequence ID" value="NZ_CP048639.1"/>
</dbReference>
<dbReference type="EMBL" id="CP048639">
    <property type="protein sequence ID" value="QIB41574.1"/>
    <property type="molecule type" value="Genomic_DNA"/>
</dbReference>
<dbReference type="Proteomes" id="UP000464865">
    <property type="component" value="Plasmid p7"/>
</dbReference>
<dbReference type="InterPro" id="IPR029063">
    <property type="entry name" value="SAM-dependent_MTases_sf"/>
</dbReference>
<proteinExistence type="predicted"/>
<keyword evidence="2" id="KW-1185">Reference proteome</keyword>
<gene>
    <name evidence="1" type="ORF">G3A56_27660</name>
</gene>
<reference evidence="1 2" key="1">
    <citation type="submission" date="2020-02" db="EMBL/GenBank/DDBJ databases">
        <title>Plant-Promoting Endophytic Bacterium Rhizobium oryzihabitans sp. nov., Isolated from the Root of Rice.</title>
        <authorList>
            <person name="zhao J."/>
            <person name="Zhang G."/>
        </authorList>
    </citation>
    <scope>NUCLEOTIDE SEQUENCE [LARGE SCALE GENOMIC DNA]</scope>
    <source>
        <strain evidence="1 2">M15</strain>
        <plasmid evidence="1 2">p7</plasmid>
    </source>
</reference>
<dbReference type="SUPFAM" id="SSF53335">
    <property type="entry name" value="S-adenosyl-L-methionine-dependent methyltransferases"/>
    <property type="match status" value="1"/>
</dbReference>
<dbReference type="KEGG" id="roy:G3A56_27660"/>
<sequence>MHKDIVVDDASPFLSVFAFQEEIEAALAVQAANLVRSGGAFREVARELTDRSAAHGERNAQRLRLQQYSTPLTISAVAQDILRIREGELVLEPTAGNGTLALGAAAAGARIEGFELDKARAERGTRVLKDAGAPFVNIRPRAFEVNAEGGFGGMAFDAVLANPPFEAIKAQNVADREGRTLSISRLDHRIVYDALNQVRADSGRSFLVLPGEMMGEGKLEGATRFFNNYLHATFEVAGAAMLDGRLYRKSGAEFPVIVYALGPGLKTRSPLRERKKSPMSCHISIPLISYSRGAMLHVWPWTRLWLGARRQTPGLLERS</sequence>
<dbReference type="Gene3D" id="3.40.50.150">
    <property type="entry name" value="Vaccinia Virus protein VP39"/>
    <property type="match status" value="1"/>
</dbReference>
<dbReference type="AlphaFoldDB" id="A0A7L5BRY1"/>
<keyword evidence="1" id="KW-0614">Plasmid</keyword>
<evidence type="ECO:0008006" key="3">
    <source>
        <dbReference type="Google" id="ProtNLM"/>
    </source>
</evidence>
<geneLocation type="plasmid" evidence="1 2">
    <name>p7</name>
</geneLocation>
<protein>
    <recommendedName>
        <fullName evidence="3">Methyltransferase</fullName>
    </recommendedName>
</protein>
<name>A0A7L5BRY1_9HYPH</name>